<name>A0A6J6NHC7_9ZZZZ</name>
<reference evidence="2" key="1">
    <citation type="submission" date="2020-05" db="EMBL/GenBank/DDBJ databases">
        <authorList>
            <person name="Chiriac C."/>
            <person name="Salcher M."/>
            <person name="Ghai R."/>
            <person name="Kavagutti S V."/>
        </authorList>
    </citation>
    <scope>NUCLEOTIDE SEQUENCE</scope>
</reference>
<feature type="region of interest" description="Disordered" evidence="1">
    <location>
        <begin position="1"/>
        <end position="27"/>
    </location>
</feature>
<dbReference type="AlphaFoldDB" id="A0A6J6NHC7"/>
<organism evidence="2">
    <name type="scientific">freshwater metagenome</name>
    <dbReference type="NCBI Taxonomy" id="449393"/>
    <lineage>
        <taxon>unclassified sequences</taxon>
        <taxon>metagenomes</taxon>
        <taxon>ecological metagenomes</taxon>
    </lineage>
</organism>
<protein>
    <submittedName>
        <fullName evidence="2">Unannotated protein</fullName>
    </submittedName>
</protein>
<proteinExistence type="predicted"/>
<sequence>MSTPASDVTTAATTATRQRTSASVEGADTRDKYEQMLRLADLFDSTGDEMRARSRLGAEILRDEAVSESGPLSPTTWTVAEDEIQQATTGKRGLLNRSIELDADALVVRATVQTYRWIDELQAAAYETLGSIAGRAIGYLAPEVALGGAIVSAGLIETDALDRDDVAAYLNELAENNPELMDHVSSGGGGLLDGLQMRSLLTAGFLAGESGRAAAIAGLRSVGVDAFGVDFGSALRDIAGGLVEPPTPAPEVSAQPGAAPRGLEDLMTTLASINAGVVVHTVGSSRYIAYLTGLDGSPARRLRLVGGDHAAYATAVVQAIETAVSGDEGARVMLVGWGQGGVTAAEVAAAPPTSSFAIDQVVTAGAPAAQVPRIPSATRVLSLEDRSDPVALLGSLINAGSANRVTVIVDGGGGRHGYVGGARVADQATHPELRAEIARIQGLGYLAG</sequence>
<accession>A0A6J6NHC7</accession>
<dbReference type="Gene3D" id="3.40.50.1820">
    <property type="entry name" value="alpha/beta hydrolase"/>
    <property type="match status" value="1"/>
</dbReference>
<evidence type="ECO:0000256" key="1">
    <source>
        <dbReference type="SAM" id="MobiDB-lite"/>
    </source>
</evidence>
<dbReference type="SUPFAM" id="SSF53474">
    <property type="entry name" value="alpha/beta-Hydrolases"/>
    <property type="match status" value="1"/>
</dbReference>
<evidence type="ECO:0000313" key="2">
    <source>
        <dbReference type="EMBL" id="CAB4684348.1"/>
    </source>
</evidence>
<gene>
    <name evidence="2" type="ORF">UFOPK2579_00027</name>
</gene>
<dbReference type="InterPro" id="IPR029058">
    <property type="entry name" value="AB_hydrolase_fold"/>
</dbReference>
<feature type="compositionally biased region" description="Low complexity" evidence="1">
    <location>
        <begin position="1"/>
        <end position="23"/>
    </location>
</feature>
<dbReference type="EMBL" id="CAEZXR010000002">
    <property type="protein sequence ID" value="CAB4684348.1"/>
    <property type="molecule type" value="Genomic_DNA"/>
</dbReference>